<dbReference type="Pfam" id="PF04397">
    <property type="entry name" value="LytTR"/>
    <property type="match status" value="1"/>
</dbReference>
<evidence type="ECO:0000256" key="3">
    <source>
        <dbReference type="PROSITE-ProRule" id="PRU00169"/>
    </source>
</evidence>
<feature type="domain" description="Response regulatory" evidence="4">
    <location>
        <begin position="17"/>
        <end position="137"/>
    </location>
</feature>
<comment type="function">
    <text evidence="2">May play the central regulatory role in sporulation. It may be an element of the effector pathway responsible for the activation of sporulation genes in response to nutritional stress. Spo0A may act in concert with spo0H (a sigma factor) to control the expression of some genes that are critical to the sporulation process.</text>
</comment>
<feature type="domain" description="HTH LytTR-type" evidence="5">
    <location>
        <begin position="148"/>
        <end position="209"/>
    </location>
</feature>
<accession>A0A3R8KXE0</accession>
<reference evidence="6" key="1">
    <citation type="submission" date="2018-10" db="EMBL/GenBank/DDBJ databases">
        <title>Schaedlerella arabinophila gen. nov. sp. nov., isolated from the mouse intestinal tract and comparative analysis with the genome of the closely related altered Schaedler flora strain ASF502.</title>
        <authorList>
            <person name="Miyake S."/>
            <person name="Soh M."/>
            <person name="Seedorf H."/>
        </authorList>
    </citation>
    <scope>NUCLEOTIDE SEQUENCE [LARGE SCALE GENOMIC DNA]</scope>
    <source>
        <strain evidence="6">DSM 106076</strain>
    </source>
</reference>
<dbReference type="SMART" id="SM00448">
    <property type="entry name" value="REC"/>
    <property type="match status" value="1"/>
</dbReference>
<proteinExistence type="predicted"/>
<organism evidence="6 7">
    <name type="scientific">Schaedlerella arabinosiphila</name>
    <dbReference type="NCBI Taxonomy" id="2044587"/>
    <lineage>
        <taxon>Bacteria</taxon>
        <taxon>Bacillati</taxon>
        <taxon>Bacillota</taxon>
        <taxon>Clostridia</taxon>
        <taxon>Lachnospirales</taxon>
        <taxon>Lachnospiraceae</taxon>
        <taxon>Schaedlerella</taxon>
    </lineage>
</organism>
<dbReference type="PROSITE" id="PS50930">
    <property type="entry name" value="HTH_LYTTR"/>
    <property type="match status" value="1"/>
</dbReference>
<name>A0A3R8KXE0_9FIRM</name>
<dbReference type="InterPro" id="IPR001789">
    <property type="entry name" value="Sig_transdc_resp-reg_receiver"/>
</dbReference>
<evidence type="ECO:0000259" key="4">
    <source>
        <dbReference type="PROSITE" id="PS50110"/>
    </source>
</evidence>
<evidence type="ECO:0000256" key="2">
    <source>
        <dbReference type="ARBA" id="ARBA00024867"/>
    </source>
</evidence>
<evidence type="ECO:0000256" key="1">
    <source>
        <dbReference type="ARBA" id="ARBA00018672"/>
    </source>
</evidence>
<keyword evidence="6" id="KW-0238">DNA-binding</keyword>
<dbReference type="PROSITE" id="PS50110">
    <property type="entry name" value="RESPONSE_REGULATORY"/>
    <property type="match status" value="1"/>
</dbReference>
<dbReference type="PANTHER" id="PTHR37299:SF1">
    <property type="entry name" value="STAGE 0 SPORULATION PROTEIN A HOMOLOG"/>
    <property type="match status" value="1"/>
</dbReference>
<dbReference type="SUPFAM" id="SSF52172">
    <property type="entry name" value="CheY-like"/>
    <property type="match status" value="1"/>
</dbReference>
<dbReference type="InterPro" id="IPR007492">
    <property type="entry name" value="LytTR_DNA-bd_dom"/>
</dbReference>
<gene>
    <name evidence="6" type="ORF">EBB54_11000</name>
</gene>
<protein>
    <recommendedName>
        <fullName evidence="1">Stage 0 sporulation protein A homolog</fullName>
    </recommendedName>
</protein>
<dbReference type="RefSeq" id="WP_125127430.1">
    <property type="nucleotide sequence ID" value="NZ_RHJS01000002.1"/>
</dbReference>
<evidence type="ECO:0000313" key="6">
    <source>
        <dbReference type="EMBL" id="RRK31838.1"/>
    </source>
</evidence>
<evidence type="ECO:0000259" key="5">
    <source>
        <dbReference type="PROSITE" id="PS50930"/>
    </source>
</evidence>
<dbReference type="InterPro" id="IPR011006">
    <property type="entry name" value="CheY-like_superfamily"/>
</dbReference>
<feature type="modified residue" description="4-aspartylphosphate" evidence="3">
    <location>
        <position position="74"/>
    </location>
</feature>
<dbReference type="PANTHER" id="PTHR37299">
    <property type="entry name" value="TRANSCRIPTIONAL REGULATOR-RELATED"/>
    <property type="match status" value="1"/>
</dbReference>
<dbReference type="EMBL" id="RHJS01000002">
    <property type="protein sequence ID" value="RRK31838.1"/>
    <property type="molecule type" value="Genomic_DNA"/>
</dbReference>
<dbReference type="GO" id="GO:0003677">
    <property type="term" value="F:DNA binding"/>
    <property type="evidence" value="ECO:0007669"/>
    <property type="project" value="UniProtKB-KW"/>
</dbReference>
<keyword evidence="7" id="KW-1185">Reference proteome</keyword>
<evidence type="ECO:0000313" key="7">
    <source>
        <dbReference type="Proteomes" id="UP000274920"/>
    </source>
</evidence>
<dbReference type="Pfam" id="PF00072">
    <property type="entry name" value="Response_reg"/>
    <property type="match status" value="1"/>
</dbReference>
<dbReference type="Proteomes" id="UP000274920">
    <property type="component" value="Unassembled WGS sequence"/>
</dbReference>
<dbReference type="InterPro" id="IPR046947">
    <property type="entry name" value="LytR-like"/>
</dbReference>
<comment type="caution">
    <text evidence="6">The sequence shown here is derived from an EMBL/GenBank/DDBJ whole genome shotgun (WGS) entry which is preliminary data.</text>
</comment>
<dbReference type="SMART" id="SM00850">
    <property type="entry name" value="LytTR"/>
    <property type="match status" value="1"/>
</dbReference>
<dbReference type="GO" id="GO:0000156">
    <property type="term" value="F:phosphorelay response regulator activity"/>
    <property type="evidence" value="ECO:0007669"/>
    <property type="project" value="InterPro"/>
</dbReference>
<dbReference type="Gene3D" id="3.40.50.2300">
    <property type="match status" value="1"/>
</dbReference>
<keyword evidence="3" id="KW-0597">Phosphoprotein</keyword>
<dbReference type="Gene3D" id="2.40.50.1020">
    <property type="entry name" value="LytTr DNA-binding domain"/>
    <property type="match status" value="1"/>
</dbReference>
<sequence>MDVLCDRQTKEGMIVIRIGICDDIYDARLMLRAALEQIFEGRGLMSTTVEFSSGERALRWLSAHRGELDVLFLDIKMTGMDGMETAQRIRKADDRLELVFVTSYSDRVFDGYSVGALAYLMKPVKKPQLEPIADRILAKLYQNENSTFFCKYGEVTYRIPYKKILYFYSERRMVTCVTAEREYVFYDKLDHVASRLGRQFVRIHQRYLVYAPAVEEVSAAEVHIGDAVLPVSRSCRESAMMALTYAALED</sequence>
<dbReference type="AlphaFoldDB" id="A0A3R8KXE0"/>